<sequence length="176" mass="19917">MTFLSLIIFTLSIINLEGCNNEEGSITLLKTSINGKQGNFNTKNDKIICSKNLFETHCYFQNKLSVADIICNENIKNFCVCNYDDNNCYEGNAENSNYILNYLFYSNNGYIFLNPNTGGQSLTQLGTSNHFQHITNDTDYLHLNHNEKKLINGKELLVGCTSCNNLKSNNNKLLKC</sequence>
<evidence type="ECO:0000256" key="1">
    <source>
        <dbReference type="SAM" id="SignalP"/>
    </source>
</evidence>
<reference evidence="2" key="1">
    <citation type="journal article" date="2020" name="Ecol. Evol.">
        <title>Genome structure and content of the rice root-knot nematode (Meloidogyne graminicola).</title>
        <authorList>
            <person name="Phan N.T."/>
            <person name="Danchin E.G.J."/>
            <person name="Klopp C."/>
            <person name="Perfus-Barbeoch L."/>
            <person name="Kozlowski D.K."/>
            <person name="Koutsovoulos G.D."/>
            <person name="Lopez-Roques C."/>
            <person name="Bouchez O."/>
            <person name="Zahm M."/>
            <person name="Besnard G."/>
            <person name="Bellafiore S."/>
        </authorList>
    </citation>
    <scope>NUCLEOTIDE SEQUENCE</scope>
    <source>
        <strain evidence="2">VN-18</strain>
    </source>
</reference>
<evidence type="ECO:0000313" key="2">
    <source>
        <dbReference type="EMBL" id="KAF7632549.1"/>
    </source>
</evidence>
<accession>A0A8S9ZH38</accession>
<dbReference type="AlphaFoldDB" id="A0A8S9ZH38"/>
<protein>
    <submittedName>
        <fullName evidence="2">Uncharacterized protein</fullName>
    </submittedName>
</protein>
<keyword evidence="3" id="KW-1185">Reference proteome</keyword>
<name>A0A8S9ZH38_9BILA</name>
<evidence type="ECO:0000313" key="3">
    <source>
        <dbReference type="Proteomes" id="UP000605970"/>
    </source>
</evidence>
<comment type="caution">
    <text evidence="2">The sequence shown here is derived from an EMBL/GenBank/DDBJ whole genome shotgun (WGS) entry which is preliminary data.</text>
</comment>
<keyword evidence="1" id="KW-0732">Signal</keyword>
<feature type="signal peptide" evidence="1">
    <location>
        <begin position="1"/>
        <end position="18"/>
    </location>
</feature>
<dbReference type="OrthoDB" id="5898927at2759"/>
<gene>
    <name evidence="2" type="ORF">Mgra_00008064</name>
</gene>
<dbReference type="EMBL" id="JABEBT010000100">
    <property type="protein sequence ID" value="KAF7632549.1"/>
    <property type="molecule type" value="Genomic_DNA"/>
</dbReference>
<proteinExistence type="predicted"/>
<feature type="chain" id="PRO_5035898460" evidence="1">
    <location>
        <begin position="19"/>
        <end position="176"/>
    </location>
</feature>
<dbReference type="Proteomes" id="UP000605970">
    <property type="component" value="Unassembled WGS sequence"/>
</dbReference>
<organism evidence="2 3">
    <name type="scientific">Meloidogyne graminicola</name>
    <dbReference type="NCBI Taxonomy" id="189291"/>
    <lineage>
        <taxon>Eukaryota</taxon>
        <taxon>Metazoa</taxon>
        <taxon>Ecdysozoa</taxon>
        <taxon>Nematoda</taxon>
        <taxon>Chromadorea</taxon>
        <taxon>Rhabditida</taxon>
        <taxon>Tylenchina</taxon>
        <taxon>Tylenchomorpha</taxon>
        <taxon>Tylenchoidea</taxon>
        <taxon>Meloidogynidae</taxon>
        <taxon>Meloidogyninae</taxon>
        <taxon>Meloidogyne</taxon>
    </lineage>
</organism>